<dbReference type="Gene3D" id="3.30.420.10">
    <property type="entry name" value="Ribonuclease H-like superfamily/Ribonuclease H"/>
    <property type="match status" value="1"/>
</dbReference>
<protein>
    <submittedName>
        <fullName evidence="1">Transposable element Tcb2 transposase</fullName>
    </submittedName>
</protein>
<dbReference type="Proteomes" id="UP000887159">
    <property type="component" value="Unassembled WGS sequence"/>
</dbReference>
<dbReference type="AlphaFoldDB" id="A0A8X6S8Z2"/>
<reference evidence="1" key="1">
    <citation type="submission" date="2020-08" db="EMBL/GenBank/DDBJ databases">
        <title>Multicomponent nature underlies the extraordinary mechanical properties of spider dragline silk.</title>
        <authorList>
            <person name="Kono N."/>
            <person name="Nakamura H."/>
            <person name="Mori M."/>
            <person name="Yoshida Y."/>
            <person name="Ohtoshi R."/>
            <person name="Malay A.D."/>
            <person name="Moran D.A.P."/>
            <person name="Tomita M."/>
            <person name="Numata K."/>
            <person name="Arakawa K."/>
        </authorList>
    </citation>
    <scope>NUCLEOTIDE SEQUENCE</scope>
</reference>
<organism evidence="1 2">
    <name type="scientific">Trichonephila clavipes</name>
    <name type="common">Golden silk orbweaver</name>
    <name type="synonym">Nephila clavipes</name>
    <dbReference type="NCBI Taxonomy" id="2585209"/>
    <lineage>
        <taxon>Eukaryota</taxon>
        <taxon>Metazoa</taxon>
        <taxon>Ecdysozoa</taxon>
        <taxon>Arthropoda</taxon>
        <taxon>Chelicerata</taxon>
        <taxon>Arachnida</taxon>
        <taxon>Araneae</taxon>
        <taxon>Araneomorphae</taxon>
        <taxon>Entelegynae</taxon>
        <taxon>Araneoidea</taxon>
        <taxon>Nephilidae</taxon>
        <taxon>Trichonephila</taxon>
    </lineage>
</organism>
<accession>A0A8X6S8Z2</accession>
<proteinExistence type="predicted"/>
<name>A0A8X6S8Z2_TRICX</name>
<keyword evidence="2" id="KW-1185">Reference proteome</keyword>
<dbReference type="InterPro" id="IPR036397">
    <property type="entry name" value="RNaseH_sf"/>
</dbReference>
<comment type="caution">
    <text evidence="1">The sequence shown here is derived from an EMBL/GenBank/DDBJ whole genome shotgun (WGS) entry which is preliminary data.</text>
</comment>
<sequence length="69" mass="8228">MTAQWYVHGILQPYVLRLMQRLPETIFKQDNAWPHTASVSQDCLRTINTLSWPARFPDMSPIEYIWDHL</sequence>
<dbReference type="EMBL" id="BMAU01021266">
    <property type="protein sequence ID" value="GFY07003.1"/>
    <property type="molecule type" value="Genomic_DNA"/>
</dbReference>
<gene>
    <name evidence="1" type="primary">X975_17593</name>
    <name evidence="1" type="ORF">TNCV_4202741</name>
</gene>
<dbReference type="GO" id="GO:0003676">
    <property type="term" value="F:nucleic acid binding"/>
    <property type="evidence" value="ECO:0007669"/>
    <property type="project" value="InterPro"/>
</dbReference>
<evidence type="ECO:0000313" key="1">
    <source>
        <dbReference type="EMBL" id="GFY07003.1"/>
    </source>
</evidence>
<evidence type="ECO:0000313" key="2">
    <source>
        <dbReference type="Proteomes" id="UP000887159"/>
    </source>
</evidence>